<evidence type="ECO:0000313" key="2">
    <source>
        <dbReference type="EMBL" id="EKE27869.1"/>
    </source>
</evidence>
<organism evidence="2">
    <name type="scientific">uncultured bacterium</name>
    <name type="common">gcode 4</name>
    <dbReference type="NCBI Taxonomy" id="1234023"/>
    <lineage>
        <taxon>Bacteria</taxon>
        <taxon>environmental samples</taxon>
    </lineage>
</organism>
<proteinExistence type="predicted"/>
<evidence type="ECO:0000259" key="1">
    <source>
        <dbReference type="Pfam" id="PF26449"/>
    </source>
</evidence>
<dbReference type="Gene3D" id="3.40.50.300">
    <property type="entry name" value="P-loop containing nucleotide triphosphate hydrolases"/>
    <property type="match status" value="2"/>
</dbReference>
<dbReference type="InterPro" id="IPR027417">
    <property type="entry name" value="P-loop_NTPase"/>
</dbReference>
<dbReference type="InterPro" id="IPR003688">
    <property type="entry name" value="TraG/VirD4"/>
</dbReference>
<comment type="caution">
    <text evidence="2">The sequence shown here is derived from an EMBL/GenBank/DDBJ whole genome shotgun (WGS) entry which is preliminary data.</text>
</comment>
<dbReference type="SUPFAM" id="SSF52540">
    <property type="entry name" value="P-loop containing nucleoside triphosphate hydrolases"/>
    <property type="match status" value="1"/>
</dbReference>
<reference evidence="2" key="1">
    <citation type="journal article" date="2012" name="Science">
        <title>Fermentation, hydrogen, and sulfur metabolism in multiple uncultivated bacterial phyla.</title>
        <authorList>
            <person name="Wrighton K.C."/>
            <person name="Thomas B.C."/>
            <person name="Sharon I."/>
            <person name="Miller C.S."/>
            <person name="Castelle C.J."/>
            <person name="VerBerkmoes N.C."/>
            <person name="Wilkins M.J."/>
            <person name="Hettich R.L."/>
            <person name="Lipton M.S."/>
            <person name="Williams K.H."/>
            <person name="Long P.E."/>
            <person name="Banfield J.F."/>
        </authorList>
    </citation>
    <scope>NUCLEOTIDE SEQUENCE [LARGE SCALE GENOMIC DNA]</scope>
</reference>
<dbReference type="AlphaFoldDB" id="K2GC91"/>
<name>K2GC91_9BACT</name>
<gene>
    <name evidence="2" type="ORF">ACD_3C00142G0025</name>
</gene>
<dbReference type="EMBL" id="AMFJ01000416">
    <property type="protein sequence ID" value="EKE27869.1"/>
    <property type="molecule type" value="Genomic_DNA"/>
</dbReference>
<protein>
    <recommendedName>
        <fullName evidence="1">DUF8128 domain-containing protein</fullName>
    </recommendedName>
</protein>
<dbReference type="InterPro" id="IPR058441">
    <property type="entry name" value="DUF8128"/>
</dbReference>
<sequence length="794" mass="93681">MEKIVLEISVDRNNDKWVYIAEQIINIFHNTLEVEKTFFSKKITASPEFSFEIVNNKWSLNFYFIIEPQLRDVFENQIYAHYPNVEIREVKDYLKNEGKIYCWSLKASAEYIYPIKTYADFKEDIDPFSSITSALNKANTKNTSFIQVNFSPIPDFVWKDEKKIWILTSKHPKFWKKFLLSKKNKALKMIFSPFSLLMRFFKLIVNPADKAEIKKELDPAIIKKLTWFGFNVSLNIWIECNDENTAKVAIKEMVTALNFFTIAWQNGLVLASIKEDDGMLEKRKNEKKMIFNGAELAWLVHLPTLYVQTPWINWITTKILEPPQNLPILEKNSSASPIWKTNFRWASQNFWILPVDRARHVYIIWKTWMWKSVLLENMIYDDICKWRWVALIDPHWDLADTLVSNIPKNRTNDVILFDPSDYKFPIAFNMFENVAKEHRPLVMSWLVWIFKRMWADSWGPRLEHILRNCILTLLEVPDSTLMSIPLLLTNKSYRMKIVSKLEDYNIRRFWEQEFEVLEPKQMVEAVSPILNKVGQFLSNPLLRNVLSQPKNAFSLRWIMDNNKILIINLSKWKIGDDSMALLGSMMVTKFQIDAMSRADIPEEKRKDFYFYVDEFQNFATESFAVILAEARKYKLNLIVANQYISQMSETVRNAVFWNVGTILSFQVWPDDAPKLAQSIWDDWTVTAPDLLNLRKYDIYSKLLIEGMPSRVFSATTFPPIKTTSDIDEQRKNVVAKVSREKYGKPVEFVEKKILELNKKVIEDEKKFRKEEAAYKEKMKDEKAAKKKAEFDKKD</sequence>
<accession>K2GC91</accession>
<dbReference type="Pfam" id="PF02534">
    <property type="entry name" value="T4SS-DNA_transf"/>
    <property type="match status" value="1"/>
</dbReference>
<dbReference type="GO" id="GO:0016020">
    <property type="term" value="C:membrane"/>
    <property type="evidence" value="ECO:0007669"/>
    <property type="project" value="InterPro"/>
</dbReference>
<dbReference type="Pfam" id="PF26449">
    <property type="entry name" value="DUF8128"/>
    <property type="match status" value="1"/>
</dbReference>
<feature type="domain" description="DUF8128" evidence="1">
    <location>
        <begin position="21"/>
        <end position="314"/>
    </location>
</feature>